<dbReference type="GeneID" id="28966343"/>
<feature type="domain" description="Aminoglycoside phosphotransferase" evidence="1">
    <location>
        <begin position="291"/>
        <end position="336"/>
    </location>
</feature>
<dbReference type="InterPro" id="IPR002575">
    <property type="entry name" value="Aminoglycoside_PTrfase"/>
</dbReference>
<evidence type="ECO:0000259" key="1">
    <source>
        <dbReference type="Pfam" id="PF01636"/>
    </source>
</evidence>
<dbReference type="EMBL" id="CP144532">
    <property type="protein sequence ID" value="WWC60067.1"/>
    <property type="molecule type" value="Genomic_DNA"/>
</dbReference>
<evidence type="ECO:0000313" key="2">
    <source>
        <dbReference type="EMBL" id="OBR86635.1"/>
    </source>
</evidence>
<evidence type="ECO:0000313" key="3">
    <source>
        <dbReference type="EMBL" id="WWC60067.1"/>
    </source>
</evidence>
<organism evidence="2">
    <name type="scientific">Kwoniella dejecticola CBS 10117</name>
    <dbReference type="NCBI Taxonomy" id="1296121"/>
    <lineage>
        <taxon>Eukaryota</taxon>
        <taxon>Fungi</taxon>
        <taxon>Dikarya</taxon>
        <taxon>Basidiomycota</taxon>
        <taxon>Agaricomycotina</taxon>
        <taxon>Tremellomycetes</taxon>
        <taxon>Tremellales</taxon>
        <taxon>Cryptococcaceae</taxon>
        <taxon>Kwoniella</taxon>
    </lineage>
</organism>
<dbReference type="STRING" id="1296121.A0A1A6A9A3"/>
<dbReference type="Proteomes" id="UP000078595">
    <property type="component" value="Chromosome 3"/>
</dbReference>
<accession>A0A1A6A9A3</accession>
<dbReference type="PANTHER" id="PTHR21310">
    <property type="entry name" value="AMINOGLYCOSIDE PHOSPHOTRANSFERASE-RELATED-RELATED"/>
    <property type="match status" value="1"/>
</dbReference>
<dbReference type="AlphaFoldDB" id="A0A1A6A9A3"/>
<dbReference type="InterPro" id="IPR011009">
    <property type="entry name" value="Kinase-like_dom_sf"/>
</dbReference>
<reference evidence="2" key="1">
    <citation type="submission" date="2013-07" db="EMBL/GenBank/DDBJ databases">
        <title>The Genome Sequence of Cryptococcus dejecticola CBS10117.</title>
        <authorList>
            <consortium name="The Broad Institute Genome Sequencing Platform"/>
            <person name="Cuomo C."/>
            <person name="Litvintseva A."/>
            <person name="Chen Y."/>
            <person name="Heitman J."/>
            <person name="Sun S."/>
            <person name="Springer D."/>
            <person name="Dromer F."/>
            <person name="Young S.K."/>
            <person name="Zeng Q."/>
            <person name="Gargeya S."/>
            <person name="Fitzgerald M."/>
            <person name="Abouelleil A."/>
            <person name="Alvarado L."/>
            <person name="Berlin A.M."/>
            <person name="Chapman S.B."/>
            <person name="Dewar J."/>
            <person name="Goldberg J."/>
            <person name="Griggs A."/>
            <person name="Gujja S."/>
            <person name="Hansen M."/>
            <person name="Howarth C."/>
            <person name="Imamovic A."/>
            <person name="Larimer J."/>
            <person name="McCowan C."/>
            <person name="Murphy C."/>
            <person name="Pearson M."/>
            <person name="Priest M."/>
            <person name="Roberts A."/>
            <person name="Saif S."/>
            <person name="Shea T."/>
            <person name="Sykes S."/>
            <person name="Wortman J."/>
            <person name="Nusbaum C."/>
            <person name="Birren B."/>
        </authorList>
    </citation>
    <scope>NUCLEOTIDE SEQUENCE [LARGE SCALE GENOMIC DNA]</scope>
    <source>
        <strain evidence="2">CBS 10117</strain>
    </source>
</reference>
<reference evidence="3" key="2">
    <citation type="submission" date="2013-07" db="EMBL/GenBank/DDBJ databases">
        <authorList>
            <consortium name="The Broad Institute Genome Sequencing Platform"/>
            <person name="Cuomo C."/>
            <person name="Litvintseva A."/>
            <person name="Chen Y."/>
            <person name="Heitman J."/>
            <person name="Sun S."/>
            <person name="Springer D."/>
            <person name="Dromer F."/>
            <person name="Young S.K."/>
            <person name="Zeng Q."/>
            <person name="Gargeya S."/>
            <person name="Fitzgerald M."/>
            <person name="Abouelleil A."/>
            <person name="Alvarado L."/>
            <person name="Berlin A.M."/>
            <person name="Chapman S.B."/>
            <person name="Dewar J."/>
            <person name="Goldberg J."/>
            <person name="Griggs A."/>
            <person name="Gujja S."/>
            <person name="Hansen M."/>
            <person name="Howarth C."/>
            <person name="Imamovic A."/>
            <person name="Larimer J."/>
            <person name="McCowan C."/>
            <person name="Murphy C."/>
            <person name="Pearson M."/>
            <person name="Priest M."/>
            <person name="Roberts A."/>
            <person name="Saif S."/>
            <person name="Shea T."/>
            <person name="Sykes S."/>
            <person name="Wortman J."/>
            <person name="Nusbaum C."/>
            <person name="Birren B."/>
        </authorList>
    </citation>
    <scope>NUCLEOTIDE SEQUENCE</scope>
    <source>
        <strain evidence="3">CBS 10117</strain>
    </source>
</reference>
<sequence>MNTLYPVKVPVIYAEEATATITSRTPSITYAIQTPRKPPYTRVVTQIHSSPRQILAILNNLDLKAIKEEVESLRSPHTCTLIDVPRTQAEIRKLTGSFNTHVVIHFEDGVKWVMRIKRKESRCMPEEAIIQCHKSELATLKTLRKYRVKVPASNEKPVDSSIRDDLLYFYQEFVDGVPSWKIFVISIWDEDLTPAGIRFINDYAAWTLRMEKVISPTAVGCLHDDGGILTVGPHIEKAKNLICDSPFTSGPFLSAKHRWLYSIECRMRLLLEKREYSPSQELLRFLKLLEMQELVLGCAEMDEGPWYLKHNDLHHGNLRVDEETGQLRGVIDWEWASFTCKAEAFAAPPWFGPGGDSASSTDIGKAGEQLVRAYEDLGRPDLGKLVRGGLKYHWLEGSVLGDNTSIQYLNAARRSFLGQPDTIQGEPDSEEAWIAMRITKHINHPGLQILLGRKPTYLFPEL</sequence>
<keyword evidence="4" id="KW-1185">Reference proteome</keyword>
<protein>
    <recommendedName>
        <fullName evidence="1">Aminoglycoside phosphotransferase domain-containing protein</fullName>
    </recommendedName>
</protein>
<dbReference type="InterPro" id="IPR051678">
    <property type="entry name" value="AGP_Transferase"/>
</dbReference>
<dbReference type="Gene3D" id="3.90.1200.10">
    <property type="match status" value="1"/>
</dbReference>
<dbReference type="Pfam" id="PF01636">
    <property type="entry name" value="APH"/>
    <property type="match status" value="1"/>
</dbReference>
<name>A0A1A6A9A3_9TREE</name>
<dbReference type="EMBL" id="KI894029">
    <property type="protein sequence ID" value="OBR86635.1"/>
    <property type="molecule type" value="Genomic_DNA"/>
</dbReference>
<proteinExistence type="predicted"/>
<evidence type="ECO:0000313" key="4">
    <source>
        <dbReference type="Proteomes" id="UP000078595"/>
    </source>
</evidence>
<dbReference type="PANTHER" id="PTHR21310:SF15">
    <property type="entry name" value="AMINOGLYCOSIDE PHOSPHOTRANSFERASE DOMAIN-CONTAINING PROTEIN"/>
    <property type="match status" value="1"/>
</dbReference>
<dbReference type="KEGG" id="kdj:28966343"/>
<gene>
    <name evidence="2" type="ORF">I303_02644</name>
    <name evidence="3" type="ORF">I303_102630</name>
</gene>
<dbReference type="SUPFAM" id="SSF56112">
    <property type="entry name" value="Protein kinase-like (PK-like)"/>
    <property type="match status" value="1"/>
</dbReference>
<dbReference type="OrthoDB" id="2564497at2759"/>
<dbReference type="VEuPathDB" id="FungiDB:I303_02644"/>
<dbReference type="RefSeq" id="XP_018264477.1">
    <property type="nucleotide sequence ID" value="XM_018405983.1"/>
</dbReference>
<reference evidence="3" key="3">
    <citation type="submission" date="2024-02" db="EMBL/GenBank/DDBJ databases">
        <title>Comparative genomics of Cryptococcus and Kwoniella reveals pathogenesis evolution and contrasting modes of karyotype evolution via chromosome fusion or intercentromeric recombination.</title>
        <authorList>
            <person name="Coelho M.A."/>
            <person name="David-Palma M."/>
            <person name="Shea T."/>
            <person name="Bowers K."/>
            <person name="McGinley-Smith S."/>
            <person name="Mohammad A.W."/>
            <person name="Gnirke A."/>
            <person name="Yurkov A.M."/>
            <person name="Nowrousian M."/>
            <person name="Sun S."/>
            <person name="Cuomo C.A."/>
            <person name="Heitman J."/>
        </authorList>
    </citation>
    <scope>NUCLEOTIDE SEQUENCE</scope>
    <source>
        <strain evidence="3">CBS 10117</strain>
    </source>
</reference>